<dbReference type="PANTHER" id="PTHR46637:SF1">
    <property type="entry name" value="BLL5188 PROTEIN"/>
    <property type="match status" value="1"/>
</dbReference>
<proteinExistence type="predicted"/>
<accession>A0ABQ1WP22</accession>
<dbReference type="PANTHER" id="PTHR46637">
    <property type="entry name" value="TIS1421-TRANSPOSASE PROTEIN A"/>
    <property type="match status" value="1"/>
</dbReference>
<gene>
    <name evidence="2" type="ORF">GCM10011378_09870</name>
</gene>
<dbReference type="EMBL" id="BMGS01000002">
    <property type="protein sequence ID" value="GGG35644.1"/>
    <property type="molecule type" value="Genomic_DNA"/>
</dbReference>
<name>A0ABQ1WP22_9BACT</name>
<sequence length="79" mass="9228">MWTIADLWAVRRYELKDADWARLAPLLPGKAGDAGRSAADNRLFVNAVLWIARSGAPWRDLPERFGPWNSVYRRFRRWA</sequence>
<keyword evidence="3" id="KW-1185">Reference proteome</keyword>
<organism evidence="2 3">
    <name type="scientific">Hymenobacter glacieicola</name>
    <dbReference type="NCBI Taxonomy" id="1562124"/>
    <lineage>
        <taxon>Bacteria</taxon>
        <taxon>Pseudomonadati</taxon>
        <taxon>Bacteroidota</taxon>
        <taxon>Cytophagia</taxon>
        <taxon>Cytophagales</taxon>
        <taxon>Hymenobacteraceae</taxon>
        <taxon>Hymenobacter</taxon>
    </lineage>
</organism>
<evidence type="ECO:0000313" key="3">
    <source>
        <dbReference type="Proteomes" id="UP000601361"/>
    </source>
</evidence>
<evidence type="ECO:0000259" key="1">
    <source>
        <dbReference type="Pfam" id="PF13340"/>
    </source>
</evidence>
<dbReference type="InterPro" id="IPR025161">
    <property type="entry name" value="IS402-like_dom"/>
</dbReference>
<dbReference type="InterPro" id="IPR052909">
    <property type="entry name" value="Transposase_6_like"/>
</dbReference>
<dbReference type="Pfam" id="PF13340">
    <property type="entry name" value="DUF4096"/>
    <property type="match status" value="1"/>
</dbReference>
<comment type="caution">
    <text evidence="2">The sequence shown here is derived from an EMBL/GenBank/DDBJ whole genome shotgun (WGS) entry which is preliminary data.</text>
</comment>
<feature type="domain" description="Insertion element IS402-like" evidence="1">
    <location>
        <begin position="15"/>
        <end position="79"/>
    </location>
</feature>
<protein>
    <recommendedName>
        <fullName evidence="1">Insertion element IS402-like domain-containing protein</fullName>
    </recommendedName>
</protein>
<reference evidence="3" key="1">
    <citation type="journal article" date="2019" name="Int. J. Syst. Evol. Microbiol.">
        <title>The Global Catalogue of Microorganisms (GCM) 10K type strain sequencing project: providing services to taxonomists for standard genome sequencing and annotation.</title>
        <authorList>
            <consortium name="The Broad Institute Genomics Platform"/>
            <consortium name="The Broad Institute Genome Sequencing Center for Infectious Disease"/>
            <person name="Wu L."/>
            <person name="Ma J."/>
        </authorList>
    </citation>
    <scope>NUCLEOTIDE SEQUENCE [LARGE SCALE GENOMIC DNA]</scope>
    <source>
        <strain evidence="3">CGMCC 1.12990</strain>
    </source>
</reference>
<dbReference type="Proteomes" id="UP000601361">
    <property type="component" value="Unassembled WGS sequence"/>
</dbReference>
<evidence type="ECO:0000313" key="2">
    <source>
        <dbReference type="EMBL" id="GGG35644.1"/>
    </source>
</evidence>